<dbReference type="AlphaFoldDB" id="A0A915IJJ4"/>
<keyword evidence="2" id="KW-1185">Reference proteome</keyword>
<dbReference type="WBParaSite" id="nRc.2.0.1.t14352-RA">
    <property type="protein sequence ID" value="nRc.2.0.1.t14352-RA"/>
    <property type="gene ID" value="nRc.2.0.1.g14352"/>
</dbReference>
<reference evidence="3" key="1">
    <citation type="submission" date="2022-11" db="UniProtKB">
        <authorList>
            <consortium name="WormBaseParasite"/>
        </authorList>
    </citation>
    <scope>IDENTIFICATION</scope>
</reference>
<name>A0A915IJJ4_ROMCU</name>
<evidence type="ECO:0000313" key="2">
    <source>
        <dbReference type="Proteomes" id="UP000887565"/>
    </source>
</evidence>
<proteinExistence type="predicted"/>
<dbReference type="Proteomes" id="UP000887565">
    <property type="component" value="Unplaced"/>
</dbReference>
<sequence length="149" mass="16561">MQAGLDPESTLLLHPFVPKLLDTLYRESLSRDCKLTLATSDRFDRCTFLFVVAWLLILQILKSASAAPTAADSAVIQYPDYTNGALLRRPIQKPMVHDPPNRKQLLPTDVINNIETPSDSGSQENAAGETKWTLQRSGNEVSITYFSDP</sequence>
<organism evidence="2 3">
    <name type="scientific">Romanomermis culicivorax</name>
    <name type="common">Nematode worm</name>
    <dbReference type="NCBI Taxonomy" id="13658"/>
    <lineage>
        <taxon>Eukaryota</taxon>
        <taxon>Metazoa</taxon>
        <taxon>Ecdysozoa</taxon>
        <taxon>Nematoda</taxon>
        <taxon>Enoplea</taxon>
        <taxon>Dorylaimia</taxon>
        <taxon>Mermithida</taxon>
        <taxon>Mermithoidea</taxon>
        <taxon>Mermithidae</taxon>
        <taxon>Romanomermis</taxon>
    </lineage>
</organism>
<feature type="compositionally biased region" description="Polar residues" evidence="1">
    <location>
        <begin position="113"/>
        <end position="125"/>
    </location>
</feature>
<evidence type="ECO:0000256" key="1">
    <source>
        <dbReference type="SAM" id="MobiDB-lite"/>
    </source>
</evidence>
<accession>A0A915IJJ4</accession>
<protein>
    <submittedName>
        <fullName evidence="3">Uncharacterized protein</fullName>
    </submittedName>
</protein>
<feature type="region of interest" description="Disordered" evidence="1">
    <location>
        <begin position="113"/>
        <end position="135"/>
    </location>
</feature>
<evidence type="ECO:0000313" key="3">
    <source>
        <dbReference type="WBParaSite" id="nRc.2.0.1.t14352-RA"/>
    </source>
</evidence>